<proteinExistence type="predicted"/>
<protein>
    <submittedName>
        <fullName evidence="1">Uncharacterized protein</fullName>
    </submittedName>
</protein>
<accession>A0A075HUG3</accession>
<reference evidence="1" key="1">
    <citation type="journal article" date="2014" name="Genome Biol. Evol.">
        <title>Pangenome evidence for extensive interdomain horizontal transfer affecting lineage core and shell genes in uncultured planktonic thaumarchaeota and euryarchaeota.</title>
        <authorList>
            <person name="Deschamps P."/>
            <person name="Zivanovic Y."/>
            <person name="Moreira D."/>
            <person name="Rodriguez-Valera F."/>
            <person name="Lopez-Garcia P."/>
        </authorList>
    </citation>
    <scope>NUCLEOTIDE SEQUENCE</scope>
</reference>
<organism evidence="1">
    <name type="scientific">uncultured marine group II/III euryarchaeote KM3_80_G12</name>
    <dbReference type="NCBI Taxonomy" id="1456515"/>
    <lineage>
        <taxon>Archaea</taxon>
        <taxon>Methanobacteriati</taxon>
        <taxon>Methanobacteriota</taxon>
        <taxon>environmental samples</taxon>
    </lineage>
</organism>
<dbReference type="AlphaFoldDB" id="A0A075HUG3"/>
<dbReference type="EMBL" id="KF901099">
    <property type="protein sequence ID" value="AIF18037.1"/>
    <property type="molecule type" value="Genomic_DNA"/>
</dbReference>
<evidence type="ECO:0000313" key="1">
    <source>
        <dbReference type="EMBL" id="AIF18037.1"/>
    </source>
</evidence>
<sequence>MLPRSKFLMSRSALVRTSLLVGLLLLSLSQLSLAGAKNSAGVNHLPNFAGSAIDSITTPNQSSSGQPFPITLRLGKDSDVQNVSVEWTWYSCTNVGVCRAPTVRNMTPNLNATVWLDEVIPPAANAYVAFRVTLNWSNGTVQNFPESGFEGQVWSDCYIWEGATNGQDCPTDEEVLNGRVTAEKSNWTPSIGIVGLLSVCLLASRLVRRPLN</sequence>
<name>A0A075HUG3_9EURY</name>